<evidence type="ECO:0000259" key="1">
    <source>
        <dbReference type="Pfam" id="PF00768"/>
    </source>
</evidence>
<name>A0A1F6XF08_9BACT</name>
<dbReference type="AlphaFoldDB" id="A0A1F6XF08"/>
<dbReference type="Pfam" id="PF00768">
    <property type="entry name" value="Peptidase_S11"/>
    <property type="match status" value="1"/>
</dbReference>
<organism evidence="2 3">
    <name type="scientific">Candidatus Nomurabacteria bacterium RIFCSPLOWO2_01_FULL_46_18</name>
    <dbReference type="NCBI Taxonomy" id="1801783"/>
    <lineage>
        <taxon>Bacteria</taxon>
        <taxon>Candidatus Nomuraibacteriota</taxon>
    </lineage>
</organism>
<dbReference type="Gene3D" id="3.40.710.10">
    <property type="entry name" value="DD-peptidase/beta-lactamase superfamily"/>
    <property type="match status" value="1"/>
</dbReference>
<dbReference type="InterPro" id="IPR001967">
    <property type="entry name" value="Peptidase_S11_N"/>
</dbReference>
<dbReference type="SUPFAM" id="SSF56601">
    <property type="entry name" value="beta-lactamase/transpeptidase-like"/>
    <property type="match status" value="1"/>
</dbReference>
<proteinExistence type="predicted"/>
<dbReference type="InterPro" id="IPR012338">
    <property type="entry name" value="Beta-lactam/transpept-like"/>
</dbReference>
<dbReference type="Proteomes" id="UP000179381">
    <property type="component" value="Unassembled WGS sequence"/>
</dbReference>
<dbReference type="GO" id="GO:0006508">
    <property type="term" value="P:proteolysis"/>
    <property type="evidence" value="ECO:0007669"/>
    <property type="project" value="InterPro"/>
</dbReference>
<dbReference type="GO" id="GO:0009002">
    <property type="term" value="F:serine-type D-Ala-D-Ala carboxypeptidase activity"/>
    <property type="evidence" value="ECO:0007669"/>
    <property type="project" value="InterPro"/>
</dbReference>
<dbReference type="EMBL" id="MFVH01000002">
    <property type="protein sequence ID" value="OGI92693.1"/>
    <property type="molecule type" value="Genomic_DNA"/>
</dbReference>
<evidence type="ECO:0000313" key="3">
    <source>
        <dbReference type="Proteomes" id="UP000179381"/>
    </source>
</evidence>
<evidence type="ECO:0000313" key="2">
    <source>
        <dbReference type="EMBL" id="OGI92693.1"/>
    </source>
</evidence>
<feature type="domain" description="Peptidase S11 D-alanyl-D-alanine carboxypeptidase A N-terminal" evidence="1">
    <location>
        <begin position="54"/>
        <end position="268"/>
    </location>
</feature>
<gene>
    <name evidence="2" type="ORF">A2933_00025</name>
</gene>
<protein>
    <recommendedName>
        <fullName evidence="1">Peptidase S11 D-alanyl-D-alanine carboxypeptidase A N-terminal domain-containing protein</fullName>
    </recommendedName>
</protein>
<reference evidence="2 3" key="1">
    <citation type="journal article" date="2016" name="Nat. Commun.">
        <title>Thousands of microbial genomes shed light on interconnected biogeochemical processes in an aquifer system.</title>
        <authorList>
            <person name="Anantharaman K."/>
            <person name="Brown C.T."/>
            <person name="Hug L.A."/>
            <person name="Sharon I."/>
            <person name="Castelle C.J."/>
            <person name="Probst A.J."/>
            <person name="Thomas B.C."/>
            <person name="Singh A."/>
            <person name="Wilkins M.J."/>
            <person name="Karaoz U."/>
            <person name="Brodie E.L."/>
            <person name="Williams K.H."/>
            <person name="Hubbard S.S."/>
            <person name="Banfield J.F."/>
        </authorList>
    </citation>
    <scope>NUCLEOTIDE SEQUENCE [LARGE SCALE GENOMIC DNA]</scope>
</reference>
<accession>A0A1F6XF08</accession>
<sequence length="290" mass="31781">MPEETKQNRFLLLLLAFFALLAILFSAGNFKFKEIIRLEGARMEKIARELTDLELETRAMQVYDLSENKKLFGVNDDVAMPIASLVKSMTVTLALNTLGEEKIVYISSSAVKQLGDYGLKVGETWRAGELAKFTLLASANDGAYALAESAGLDVLNKMNEKARKIGMENTFFLNVTGLDQIENDIPIAAGGFASASDLNALAHYALRAYPEIFRATTLPEINGFKNTNPIVGEIPNLLFSKTGFTDLAGGNLSIIFRNGRSNLIAITLLGSTYEGRFADMEKIVNVLYSL</sequence>
<comment type="caution">
    <text evidence="2">The sequence shown here is derived from an EMBL/GenBank/DDBJ whole genome shotgun (WGS) entry which is preliminary data.</text>
</comment>